<keyword evidence="4 6" id="KW-0238">DNA-binding</keyword>
<evidence type="ECO:0000256" key="3">
    <source>
        <dbReference type="ARBA" id="ARBA00023015"/>
    </source>
</evidence>
<evidence type="ECO:0000313" key="10">
    <source>
        <dbReference type="Proteomes" id="UP000790580"/>
    </source>
</evidence>
<dbReference type="Pfam" id="PF00486">
    <property type="entry name" value="Trans_reg_C"/>
    <property type="match status" value="1"/>
</dbReference>
<keyword evidence="1" id="KW-0597">Phosphoprotein</keyword>
<dbReference type="SUPFAM" id="SSF48452">
    <property type="entry name" value="TPR-like"/>
    <property type="match status" value="1"/>
</dbReference>
<name>A0ABS6JS29_9BACI</name>
<evidence type="ECO:0000256" key="2">
    <source>
        <dbReference type="ARBA" id="ARBA00023012"/>
    </source>
</evidence>
<dbReference type="InterPro" id="IPR036388">
    <property type="entry name" value="WH-like_DNA-bd_sf"/>
</dbReference>
<dbReference type="PANTHER" id="PTHR48111:SF21">
    <property type="entry name" value="DNA-BINDING DUAL MASTER TRANSCRIPTIONAL REGULATOR RPAA"/>
    <property type="match status" value="1"/>
</dbReference>
<dbReference type="CDD" id="cd00383">
    <property type="entry name" value="trans_reg_C"/>
    <property type="match status" value="1"/>
</dbReference>
<evidence type="ECO:0000256" key="7">
    <source>
        <dbReference type="SAM" id="Coils"/>
    </source>
</evidence>
<feature type="domain" description="OmpR/PhoB-type" evidence="8">
    <location>
        <begin position="1"/>
        <end position="90"/>
    </location>
</feature>
<dbReference type="InterPro" id="IPR039420">
    <property type="entry name" value="WalR-like"/>
</dbReference>
<dbReference type="SUPFAM" id="SSF46894">
    <property type="entry name" value="C-terminal effector domain of the bipartite response regulators"/>
    <property type="match status" value="1"/>
</dbReference>
<dbReference type="PROSITE" id="PS51755">
    <property type="entry name" value="OMPR_PHOB"/>
    <property type="match status" value="1"/>
</dbReference>
<comment type="caution">
    <text evidence="9">The sequence shown here is derived from an EMBL/GenBank/DDBJ whole genome shotgun (WGS) entry which is preliminary data.</text>
</comment>
<feature type="DNA-binding region" description="OmpR/PhoB-type" evidence="6">
    <location>
        <begin position="1"/>
        <end position="90"/>
    </location>
</feature>
<dbReference type="InterPro" id="IPR001867">
    <property type="entry name" value="OmpR/PhoB-type_DNA-bd"/>
</dbReference>
<protein>
    <submittedName>
        <fullName evidence="9">Winged helix-turn-helix domain-containing protein</fullName>
    </submittedName>
</protein>
<keyword evidence="5" id="KW-0804">Transcription</keyword>
<organism evidence="9 10">
    <name type="scientific">Evansella alkalicola</name>
    <dbReference type="NCBI Taxonomy" id="745819"/>
    <lineage>
        <taxon>Bacteria</taxon>
        <taxon>Bacillati</taxon>
        <taxon>Bacillota</taxon>
        <taxon>Bacilli</taxon>
        <taxon>Bacillales</taxon>
        <taxon>Bacillaceae</taxon>
        <taxon>Evansella</taxon>
    </lineage>
</organism>
<feature type="coiled-coil region" evidence="7">
    <location>
        <begin position="246"/>
        <end position="273"/>
    </location>
</feature>
<keyword evidence="3" id="KW-0805">Transcription regulation</keyword>
<evidence type="ECO:0000256" key="5">
    <source>
        <dbReference type="ARBA" id="ARBA00023163"/>
    </source>
</evidence>
<proteinExistence type="predicted"/>
<evidence type="ECO:0000259" key="8">
    <source>
        <dbReference type="PROSITE" id="PS51755"/>
    </source>
</evidence>
<dbReference type="Gene3D" id="1.10.10.10">
    <property type="entry name" value="Winged helix-like DNA-binding domain superfamily/Winged helix DNA-binding domain"/>
    <property type="match status" value="1"/>
</dbReference>
<keyword evidence="2" id="KW-0902">Two-component regulatory system</keyword>
<keyword evidence="10" id="KW-1185">Reference proteome</keyword>
<reference evidence="9 10" key="1">
    <citation type="submission" date="2021-06" db="EMBL/GenBank/DDBJ databases">
        <title>Bacillus sp. RD4P76, an endophyte from a halophyte.</title>
        <authorList>
            <person name="Sun J.-Q."/>
        </authorList>
    </citation>
    <scope>NUCLEOTIDE SEQUENCE [LARGE SCALE GENOMIC DNA]</scope>
    <source>
        <strain evidence="9 10">JCM 17098</strain>
    </source>
</reference>
<sequence length="375" mass="43825">MLFSLEDYSVTDGEEKVKLLRKEYLLLSYLYKNKGRVFSREELLNAVWSMEEPTDRTVDDHVYRLRKKLSPFTHTMTIKTVKGYGYLLEVQEEPQIEAALPIPEELSNQANQLFNMYYKYGHGKALKALLTNKELGFSLKADHQATLHLLQSEFEHLLNSISSHDNKFIPLYLYAQVEQDPKKVISTYEKVVKSKVLVEKEEMDVQYGGLPMLYLKIDKPAEAMKMVKKGLAYIRSDEKHGFYPLLKIMKSIVHFYNNEMEKAEAEIDMLEILLKDLPYQRELGALHVIKGLLIMATGDTEQAKEWIENGRSIINDSGHSYYFLFIYSILDTLLPKAKADKNIAAFYDKEKKYYYKQTNLLKLKRKIMEHIQNFL</sequence>
<dbReference type="InterPro" id="IPR016032">
    <property type="entry name" value="Sig_transdc_resp-reg_C-effctor"/>
</dbReference>
<accession>A0ABS6JS29</accession>
<dbReference type="RefSeq" id="WP_176371395.1">
    <property type="nucleotide sequence ID" value="NZ_JAHQCR010000034.1"/>
</dbReference>
<dbReference type="EMBL" id="JAHQCR010000034">
    <property type="protein sequence ID" value="MBU9721376.1"/>
    <property type="molecule type" value="Genomic_DNA"/>
</dbReference>
<keyword evidence="7" id="KW-0175">Coiled coil</keyword>
<evidence type="ECO:0000256" key="1">
    <source>
        <dbReference type="ARBA" id="ARBA00022553"/>
    </source>
</evidence>
<evidence type="ECO:0000313" key="9">
    <source>
        <dbReference type="EMBL" id="MBU9721376.1"/>
    </source>
</evidence>
<dbReference type="InterPro" id="IPR011990">
    <property type="entry name" value="TPR-like_helical_dom_sf"/>
</dbReference>
<dbReference type="PANTHER" id="PTHR48111">
    <property type="entry name" value="REGULATOR OF RPOS"/>
    <property type="match status" value="1"/>
</dbReference>
<dbReference type="Proteomes" id="UP000790580">
    <property type="component" value="Unassembled WGS sequence"/>
</dbReference>
<evidence type="ECO:0000256" key="4">
    <source>
        <dbReference type="ARBA" id="ARBA00023125"/>
    </source>
</evidence>
<gene>
    <name evidence="9" type="ORF">KS407_07940</name>
</gene>
<dbReference type="SMART" id="SM00862">
    <property type="entry name" value="Trans_reg_C"/>
    <property type="match status" value="1"/>
</dbReference>
<evidence type="ECO:0000256" key="6">
    <source>
        <dbReference type="PROSITE-ProRule" id="PRU01091"/>
    </source>
</evidence>